<feature type="region of interest" description="Disordered" evidence="3">
    <location>
        <begin position="1"/>
        <end position="45"/>
    </location>
</feature>
<evidence type="ECO:0000313" key="5">
    <source>
        <dbReference type="Proteomes" id="UP001221898"/>
    </source>
</evidence>
<accession>A0AAD7SWF7</accession>
<organism evidence="4 5">
    <name type="scientific">Aldrovandia affinis</name>
    <dbReference type="NCBI Taxonomy" id="143900"/>
    <lineage>
        <taxon>Eukaryota</taxon>
        <taxon>Metazoa</taxon>
        <taxon>Chordata</taxon>
        <taxon>Craniata</taxon>
        <taxon>Vertebrata</taxon>
        <taxon>Euteleostomi</taxon>
        <taxon>Actinopterygii</taxon>
        <taxon>Neopterygii</taxon>
        <taxon>Teleostei</taxon>
        <taxon>Notacanthiformes</taxon>
        <taxon>Halosauridae</taxon>
        <taxon>Aldrovandia</taxon>
    </lineage>
</organism>
<keyword evidence="1" id="KW-0547">Nucleotide-binding</keyword>
<dbReference type="InterPro" id="IPR027417">
    <property type="entry name" value="P-loop_NTPase"/>
</dbReference>
<keyword evidence="5" id="KW-1185">Reference proteome</keyword>
<feature type="compositionally biased region" description="Basic and acidic residues" evidence="3">
    <location>
        <begin position="1"/>
        <end position="10"/>
    </location>
</feature>
<evidence type="ECO:0000256" key="3">
    <source>
        <dbReference type="SAM" id="MobiDB-lite"/>
    </source>
</evidence>
<protein>
    <submittedName>
        <fullName evidence="4">Uncharacterized protein</fullName>
    </submittedName>
</protein>
<dbReference type="GO" id="GO:0007018">
    <property type="term" value="P:microtubule-based movement"/>
    <property type="evidence" value="ECO:0007669"/>
    <property type="project" value="InterPro"/>
</dbReference>
<dbReference type="InterPro" id="IPR036961">
    <property type="entry name" value="Kinesin_motor_dom_sf"/>
</dbReference>
<dbReference type="SUPFAM" id="SSF52540">
    <property type="entry name" value="P-loop containing nucleoside triphosphate hydrolases"/>
    <property type="match status" value="1"/>
</dbReference>
<comment type="caution">
    <text evidence="4">The sequence shown here is derived from an EMBL/GenBank/DDBJ whole genome shotgun (WGS) entry which is preliminary data.</text>
</comment>
<dbReference type="PANTHER" id="PTHR21608">
    <property type="entry name" value="KINESIN-LIKE PROTEIN CG14535"/>
    <property type="match status" value="1"/>
</dbReference>
<dbReference type="GO" id="GO:0003777">
    <property type="term" value="F:microtubule motor activity"/>
    <property type="evidence" value="ECO:0007669"/>
    <property type="project" value="InterPro"/>
</dbReference>
<dbReference type="PANTHER" id="PTHR21608:SF6">
    <property type="entry name" value="KINESIN-LIKE PROTEIN KIF26A"/>
    <property type="match status" value="1"/>
</dbReference>
<dbReference type="InterPro" id="IPR027640">
    <property type="entry name" value="Kinesin-like_fam"/>
</dbReference>
<gene>
    <name evidence="4" type="ORF">AAFF_G00240770</name>
</gene>
<dbReference type="EMBL" id="JAINUG010000032">
    <property type="protein sequence ID" value="KAJ8409056.1"/>
    <property type="molecule type" value="Genomic_DNA"/>
</dbReference>
<keyword evidence="2" id="KW-0067">ATP-binding</keyword>
<name>A0AAD7SWF7_9TELE</name>
<evidence type="ECO:0000256" key="1">
    <source>
        <dbReference type="ARBA" id="ARBA00022741"/>
    </source>
</evidence>
<dbReference type="Proteomes" id="UP001221898">
    <property type="component" value="Unassembled WGS sequence"/>
</dbReference>
<dbReference type="GO" id="GO:0005524">
    <property type="term" value="F:ATP binding"/>
    <property type="evidence" value="ECO:0007669"/>
    <property type="project" value="UniProtKB-KW"/>
</dbReference>
<dbReference type="AlphaFoldDB" id="A0AAD7SWF7"/>
<proteinExistence type="predicted"/>
<evidence type="ECO:0000256" key="2">
    <source>
        <dbReference type="ARBA" id="ARBA00022840"/>
    </source>
</evidence>
<evidence type="ECO:0000313" key="4">
    <source>
        <dbReference type="EMBL" id="KAJ8409056.1"/>
    </source>
</evidence>
<sequence length="133" mass="14975">MLRAQEREAAQKLSLSSKRKKPHLQDRSAPPTDFSTTLHQAPPPMPPCLLRARSKVKENPRIGKVKVMVRVCPSKDPRDAPESATFLKADPRKKQLTLCDPSERAPPKTFAFDAIFTQDAYGWRACAPMQRPI</sequence>
<reference evidence="4" key="1">
    <citation type="journal article" date="2023" name="Science">
        <title>Genome structures resolve the early diversification of teleost fishes.</title>
        <authorList>
            <person name="Parey E."/>
            <person name="Louis A."/>
            <person name="Montfort J."/>
            <person name="Bouchez O."/>
            <person name="Roques C."/>
            <person name="Iampietro C."/>
            <person name="Lluch J."/>
            <person name="Castinel A."/>
            <person name="Donnadieu C."/>
            <person name="Desvignes T."/>
            <person name="Floi Bucao C."/>
            <person name="Jouanno E."/>
            <person name="Wen M."/>
            <person name="Mejri S."/>
            <person name="Dirks R."/>
            <person name="Jansen H."/>
            <person name="Henkel C."/>
            <person name="Chen W.J."/>
            <person name="Zahm M."/>
            <person name="Cabau C."/>
            <person name="Klopp C."/>
            <person name="Thompson A.W."/>
            <person name="Robinson-Rechavi M."/>
            <person name="Braasch I."/>
            <person name="Lecointre G."/>
            <person name="Bobe J."/>
            <person name="Postlethwait J.H."/>
            <person name="Berthelot C."/>
            <person name="Roest Crollius H."/>
            <person name="Guiguen Y."/>
        </authorList>
    </citation>
    <scope>NUCLEOTIDE SEQUENCE</scope>
    <source>
        <strain evidence="4">NC1722</strain>
    </source>
</reference>
<dbReference type="Gene3D" id="3.40.850.10">
    <property type="entry name" value="Kinesin motor domain"/>
    <property type="match status" value="1"/>
</dbReference>